<dbReference type="InterPro" id="IPR009057">
    <property type="entry name" value="Homeodomain-like_sf"/>
</dbReference>
<evidence type="ECO:0000256" key="1">
    <source>
        <dbReference type="ARBA" id="ARBA00004123"/>
    </source>
</evidence>
<accession>A0AAW0VT01</accession>
<name>A0AAW0VT01_CHEQU</name>
<evidence type="ECO:0000313" key="2">
    <source>
        <dbReference type="EMBL" id="KAK8720278.1"/>
    </source>
</evidence>
<dbReference type="EMBL" id="JARKIK010000633">
    <property type="protein sequence ID" value="KAK8720278.1"/>
    <property type="molecule type" value="Genomic_DNA"/>
</dbReference>
<organism evidence="2 3">
    <name type="scientific">Cherax quadricarinatus</name>
    <name type="common">Australian red claw crayfish</name>
    <dbReference type="NCBI Taxonomy" id="27406"/>
    <lineage>
        <taxon>Eukaryota</taxon>
        <taxon>Metazoa</taxon>
        <taxon>Ecdysozoa</taxon>
        <taxon>Arthropoda</taxon>
        <taxon>Crustacea</taxon>
        <taxon>Multicrustacea</taxon>
        <taxon>Malacostraca</taxon>
        <taxon>Eumalacostraca</taxon>
        <taxon>Eucarida</taxon>
        <taxon>Decapoda</taxon>
        <taxon>Pleocyemata</taxon>
        <taxon>Astacidea</taxon>
        <taxon>Parastacoidea</taxon>
        <taxon>Parastacidae</taxon>
        <taxon>Cherax</taxon>
    </lineage>
</organism>
<reference evidence="2 3" key="1">
    <citation type="journal article" date="2024" name="BMC Genomics">
        <title>Genome assembly of redclaw crayfish (Cherax quadricarinatus) provides insights into its immune adaptation and hypoxia tolerance.</title>
        <authorList>
            <person name="Liu Z."/>
            <person name="Zheng J."/>
            <person name="Li H."/>
            <person name="Fang K."/>
            <person name="Wang S."/>
            <person name="He J."/>
            <person name="Zhou D."/>
            <person name="Weng S."/>
            <person name="Chi M."/>
            <person name="Gu Z."/>
            <person name="He J."/>
            <person name="Li F."/>
            <person name="Wang M."/>
        </authorList>
    </citation>
    <scope>NUCLEOTIDE SEQUENCE [LARGE SCALE GENOMIC DNA]</scope>
    <source>
        <strain evidence="2">ZL_2023a</strain>
    </source>
</reference>
<dbReference type="SUPFAM" id="SSF46689">
    <property type="entry name" value="Homeodomain-like"/>
    <property type="match status" value="1"/>
</dbReference>
<protein>
    <recommendedName>
        <fullName evidence="4">HTH psq-type domain-containing protein</fullName>
    </recommendedName>
</protein>
<evidence type="ECO:0000313" key="3">
    <source>
        <dbReference type="Proteomes" id="UP001445076"/>
    </source>
</evidence>
<comment type="caution">
    <text evidence="2">The sequence shown here is derived from an EMBL/GenBank/DDBJ whole genome shotgun (WGS) entry which is preliminary data.</text>
</comment>
<gene>
    <name evidence="2" type="ORF">OTU49_013452</name>
</gene>
<feature type="non-terminal residue" evidence="2">
    <location>
        <position position="1"/>
    </location>
</feature>
<proteinExistence type="predicted"/>
<dbReference type="AlphaFoldDB" id="A0AAW0VT01"/>
<keyword evidence="3" id="KW-1185">Reference proteome</keyword>
<sequence length="164" mass="19183">NPQQRQTERMSPSQRSSIIKNERKKKVVIPLAKKIEILDKLKSGIRVSELARQYQVTHTTIVNMRKSEEAIRLSVRMAGNSSHTRKMITARPPKKREVVELEYMKAKKAVEDKIKEYEDLNAKRYIETQQASLPSEEPRYKKVEVMEYRGRPAAVTRKCIPEFE</sequence>
<dbReference type="GO" id="GO:0005634">
    <property type="term" value="C:nucleus"/>
    <property type="evidence" value="ECO:0007669"/>
    <property type="project" value="UniProtKB-SubCell"/>
</dbReference>
<comment type="subcellular location">
    <subcellularLocation>
        <location evidence="1">Nucleus</location>
    </subcellularLocation>
</comment>
<dbReference type="Proteomes" id="UP001445076">
    <property type="component" value="Unassembled WGS sequence"/>
</dbReference>
<evidence type="ECO:0008006" key="4">
    <source>
        <dbReference type="Google" id="ProtNLM"/>
    </source>
</evidence>
<feature type="non-terminal residue" evidence="2">
    <location>
        <position position="164"/>
    </location>
</feature>